<dbReference type="InterPro" id="IPR011712">
    <property type="entry name" value="Sig_transdc_His_kin_sub3_dim/P"/>
</dbReference>
<dbReference type="InterPro" id="IPR036890">
    <property type="entry name" value="HATPase_C_sf"/>
</dbReference>
<dbReference type="InterPro" id="IPR050482">
    <property type="entry name" value="Sensor_HK_TwoCompSys"/>
</dbReference>
<feature type="transmembrane region" description="Helical" evidence="5">
    <location>
        <begin position="24"/>
        <end position="43"/>
    </location>
</feature>
<dbReference type="Proteomes" id="UP000029085">
    <property type="component" value="Unassembled WGS sequence"/>
</dbReference>
<feature type="transmembrane region" description="Helical" evidence="5">
    <location>
        <begin position="173"/>
        <end position="194"/>
    </location>
</feature>
<feature type="domain" description="Signal transduction histidine kinase subgroup 3 dimerisation and phosphoacceptor" evidence="6">
    <location>
        <begin position="342"/>
        <end position="406"/>
    </location>
</feature>
<reference evidence="7 8" key="2">
    <citation type="journal article" date="2015" name="Stand. Genomic Sci.">
        <title>High quality draft genomic sequence of Arenimonas donghaensis DSM 18148(T).</title>
        <authorList>
            <person name="Chen F."/>
            <person name="Wang H."/>
            <person name="Cao Y."/>
            <person name="Li X."/>
            <person name="Wang G."/>
        </authorList>
    </citation>
    <scope>NUCLEOTIDE SEQUENCE [LARGE SCALE GENOMIC DNA]</scope>
    <source>
        <strain evidence="7 8">HO3-R19</strain>
    </source>
</reference>
<organism evidence="7 8">
    <name type="scientific">Arenimonas donghaensis DSM 18148 = HO3-R19</name>
    <dbReference type="NCBI Taxonomy" id="1121014"/>
    <lineage>
        <taxon>Bacteria</taxon>
        <taxon>Pseudomonadati</taxon>
        <taxon>Pseudomonadota</taxon>
        <taxon>Gammaproteobacteria</taxon>
        <taxon>Lysobacterales</taxon>
        <taxon>Lysobacteraceae</taxon>
        <taxon>Arenimonas</taxon>
    </lineage>
</organism>
<feature type="coiled-coil region" evidence="4">
    <location>
        <begin position="314"/>
        <end position="349"/>
    </location>
</feature>
<feature type="transmembrane region" description="Helical" evidence="5">
    <location>
        <begin position="123"/>
        <end position="141"/>
    </location>
</feature>
<dbReference type="GO" id="GO:0000155">
    <property type="term" value="F:phosphorelay sensor kinase activity"/>
    <property type="evidence" value="ECO:0007669"/>
    <property type="project" value="InterPro"/>
</dbReference>
<dbReference type="GO" id="GO:0016020">
    <property type="term" value="C:membrane"/>
    <property type="evidence" value="ECO:0007669"/>
    <property type="project" value="InterPro"/>
</dbReference>
<keyword evidence="2" id="KW-0418">Kinase</keyword>
<evidence type="ECO:0000256" key="1">
    <source>
        <dbReference type="ARBA" id="ARBA00022679"/>
    </source>
</evidence>
<dbReference type="Pfam" id="PF07730">
    <property type="entry name" value="HisKA_3"/>
    <property type="match status" value="1"/>
</dbReference>
<evidence type="ECO:0000256" key="3">
    <source>
        <dbReference type="ARBA" id="ARBA00023012"/>
    </source>
</evidence>
<dbReference type="PANTHER" id="PTHR24421:SF58">
    <property type="entry name" value="SIGNAL TRANSDUCTION HISTIDINE-PROTEIN KINASE_PHOSPHATASE UHPB"/>
    <property type="match status" value="1"/>
</dbReference>
<dbReference type="PATRIC" id="fig|1121014.3.peg.543"/>
<evidence type="ECO:0000256" key="2">
    <source>
        <dbReference type="ARBA" id="ARBA00022777"/>
    </source>
</evidence>
<evidence type="ECO:0000256" key="5">
    <source>
        <dbReference type="SAM" id="Phobius"/>
    </source>
</evidence>
<name>A0A087MKU3_9GAMM</name>
<dbReference type="GO" id="GO:0046983">
    <property type="term" value="F:protein dimerization activity"/>
    <property type="evidence" value="ECO:0007669"/>
    <property type="project" value="InterPro"/>
</dbReference>
<comment type="caution">
    <text evidence="7">The sequence shown here is derived from an EMBL/GenBank/DDBJ whole genome shotgun (WGS) entry which is preliminary data.</text>
</comment>
<gene>
    <name evidence="7" type="ORF">N788_08915</name>
</gene>
<keyword evidence="5" id="KW-0472">Membrane</keyword>
<keyword evidence="5" id="KW-1133">Transmembrane helix</keyword>
<feature type="transmembrane region" description="Helical" evidence="5">
    <location>
        <begin position="84"/>
        <end position="102"/>
    </location>
</feature>
<reference evidence="8" key="1">
    <citation type="submission" date="2013-08" db="EMBL/GenBank/DDBJ databases">
        <title>Genome sequencing of Arenimonas donghaensis.</title>
        <authorList>
            <person name="Chen F."/>
            <person name="Wang G."/>
        </authorList>
    </citation>
    <scope>NUCLEOTIDE SEQUENCE [LARGE SCALE GENOMIC DNA]</scope>
    <source>
        <strain evidence="8">HO3-R19</strain>
    </source>
</reference>
<evidence type="ECO:0000313" key="7">
    <source>
        <dbReference type="EMBL" id="KFL37496.1"/>
    </source>
</evidence>
<sequence>MPNRGAKRDGVETVQAWASTRPRYLLAGSVGAVLLAIVLRAVAALDFYHWELGTGLLFVTLWCFPLRWWPWALVAAMLTHPHDGVVLALVEPLLVMGGVLLLQSWGVRPGVQVSLRRIGHVHLAALLAVVGMALAEVLLALRTPASGLEALLEIAGPAPFGNGSLASLLGNLWLRHLLSDFIGILMLMPLAYWATAPSPRHSPPSVAVMLRSAGVMGPVVGAYVWLGAVFPGSEFAELFRLLLVAAVVVFTLWQGWRGAVAAMCLISVAVALEEALGDPRMGPIVTQTYVGVVGALTLLFGASVDDFRRQAADLSRARQQEHRLLDEIQDAALRNLQLEESERQRLARELHDEFGQNLAALQTHLKLAAPHLNSAGRPGMADLLLELTRAMQRNISRVLSDLRPAGLEQLGLFGAVDRGSIRRLAQDAGLQMDVRLEGDARLLSQLDVTHATAIYRMAQEAVTNIVRHAQARRCQLTLRISRRRRALWVFLDIRDDGLGRLNRLLPGNGITGMRDRVLALNGALYLHQLSPGLRLHLMVRQEDGARGTGR</sequence>
<dbReference type="AlphaFoldDB" id="A0A087MKU3"/>
<keyword evidence="4" id="KW-0175">Coiled coil</keyword>
<protein>
    <recommendedName>
        <fullName evidence="6">Signal transduction histidine kinase subgroup 3 dimerisation and phosphoacceptor domain-containing protein</fullName>
    </recommendedName>
</protein>
<dbReference type="STRING" id="1121014.N788_08915"/>
<dbReference type="EMBL" id="AVCJ01000002">
    <property type="protein sequence ID" value="KFL37496.1"/>
    <property type="molecule type" value="Genomic_DNA"/>
</dbReference>
<keyword evidence="3" id="KW-0902">Two-component regulatory system</keyword>
<keyword evidence="5" id="KW-0812">Transmembrane</keyword>
<feature type="transmembrane region" description="Helical" evidence="5">
    <location>
        <begin position="55"/>
        <end position="78"/>
    </location>
</feature>
<evidence type="ECO:0000313" key="8">
    <source>
        <dbReference type="Proteomes" id="UP000029085"/>
    </source>
</evidence>
<dbReference type="CDD" id="cd16917">
    <property type="entry name" value="HATPase_UhpB-NarQ-NarX-like"/>
    <property type="match status" value="1"/>
</dbReference>
<keyword evidence="1" id="KW-0808">Transferase</keyword>
<accession>A0A087MKU3</accession>
<feature type="transmembrane region" description="Helical" evidence="5">
    <location>
        <begin position="238"/>
        <end position="256"/>
    </location>
</feature>
<evidence type="ECO:0000259" key="6">
    <source>
        <dbReference type="Pfam" id="PF07730"/>
    </source>
</evidence>
<proteinExistence type="predicted"/>
<dbReference type="PANTHER" id="PTHR24421">
    <property type="entry name" value="NITRATE/NITRITE SENSOR PROTEIN NARX-RELATED"/>
    <property type="match status" value="1"/>
</dbReference>
<dbReference type="Gene3D" id="1.20.5.1930">
    <property type="match status" value="1"/>
</dbReference>
<evidence type="ECO:0000256" key="4">
    <source>
        <dbReference type="SAM" id="Coils"/>
    </source>
</evidence>
<keyword evidence="8" id="KW-1185">Reference proteome</keyword>
<dbReference type="SUPFAM" id="SSF55874">
    <property type="entry name" value="ATPase domain of HSP90 chaperone/DNA topoisomerase II/histidine kinase"/>
    <property type="match status" value="1"/>
</dbReference>
<feature type="transmembrane region" description="Helical" evidence="5">
    <location>
        <begin position="206"/>
        <end position="226"/>
    </location>
</feature>
<dbReference type="Gene3D" id="3.30.565.10">
    <property type="entry name" value="Histidine kinase-like ATPase, C-terminal domain"/>
    <property type="match status" value="1"/>
</dbReference>